<protein>
    <submittedName>
        <fullName evidence="3">Uncharacterized protein</fullName>
    </submittedName>
</protein>
<dbReference type="PANTHER" id="PTHR23116">
    <property type="entry name" value="PDZ DOMAIN CONTAINING WHIRLIN AND HARMONIN-RELATED"/>
    <property type="match status" value="1"/>
</dbReference>
<evidence type="ECO:0000313" key="3">
    <source>
        <dbReference type="EMBL" id="KAF2886998.1"/>
    </source>
</evidence>
<dbReference type="Proteomes" id="UP000801492">
    <property type="component" value="Unassembled WGS sequence"/>
</dbReference>
<dbReference type="GO" id="GO:0005929">
    <property type="term" value="C:cilium"/>
    <property type="evidence" value="ECO:0007669"/>
    <property type="project" value="TreeGrafter"/>
</dbReference>
<feature type="region of interest" description="Disordered" evidence="2">
    <location>
        <begin position="1"/>
        <end position="53"/>
    </location>
</feature>
<dbReference type="InterPro" id="IPR051844">
    <property type="entry name" value="USH2_Complex_Protein"/>
</dbReference>
<comment type="caution">
    <text evidence="3">The sequence shown here is derived from an EMBL/GenBank/DDBJ whole genome shotgun (WGS) entry which is preliminary data.</text>
</comment>
<dbReference type="PANTHER" id="PTHR23116:SF29">
    <property type="entry name" value="PDZ DOMAIN-CONTAINING PROTEIN 7"/>
    <property type="match status" value="1"/>
</dbReference>
<keyword evidence="1" id="KW-0677">Repeat</keyword>
<reference evidence="3" key="1">
    <citation type="submission" date="2019-08" db="EMBL/GenBank/DDBJ databases">
        <title>The genome of the North American firefly Photinus pyralis.</title>
        <authorList>
            <consortium name="Photinus pyralis genome working group"/>
            <person name="Fallon T.R."/>
            <person name="Sander Lower S.E."/>
            <person name="Weng J.-K."/>
        </authorList>
    </citation>
    <scope>NUCLEOTIDE SEQUENCE</scope>
    <source>
        <strain evidence="3">TRF0915ILg1</strain>
        <tissue evidence="3">Whole body</tissue>
    </source>
</reference>
<organism evidence="3 4">
    <name type="scientific">Ignelater luminosus</name>
    <name type="common">Cucubano</name>
    <name type="synonym">Pyrophorus luminosus</name>
    <dbReference type="NCBI Taxonomy" id="2038154"/>
    <lineage>
        <taxon>Eukaryota</taxon>
        <taxon>Metazoa</taxon>
        <taxon>Ecdysozoa</taxon>
        <taxon>Arthropoda</taxon>
        <taxon>Hexapoda</taxon>
        <taxon>Insecta</taxon>
        <taxon>Pterygota</taxon>
        <taxon>Neoptera</taxon>
        <taxon>Endopterygota</taxon>
        <taxon>Coleoptera</taxon>
        <taxon>Polyphaga</taxon>
        <taxon>Elateriformia</taxon>
        <taxon>Elateroidea</taxon>
        <taxon>Elateridae</taxon>
        <taxon>Agrypninae</taxon>
        <taxon>Pyrophorini</taxon>
        <taxon>Ignelater</taxon>
    </lineage>
</organism>
<evidence type="ECO:0000313" key="4">
    <source>
        <dbReference type="Proteomes" id="UP000801492"/>
    </source>
</evidence>
<dbReference type="GO" id="GO:0005886">
    <property type="term" value="C:plasma membrane"/>
    <property type="evidence" value="ECO:0007669"/>
    <property type="project" value="TreeGrafter"/>
</dbReference>
<feature type="non-terminal residue" evidence="3">
    <location>
        <position position="1"/>
    </location>
</feature>
<dbReference type="GO" id="GO:0002142">
    <property type="term" value="C:stereocilia ankle link complex"/>
    <property type="evidence" value="ECO:0007669"/>
    <property type="project" value="TreeGrafter"/>
</dbReference>
<keyword evidence="4" id="KW-1185">Reference proteome</keyword>
<gene>
    <name evidence="3" type="ORF">ILUMI_19175</name>
</gene>
<dbReference type="GO" id="GO:0032426">
    <property type="term" value="C:stereocilium tip"/>
    <property type="evidence" value="ECO:0007669"/>
    <property type="project" value="TreeGrafter"/>
</dbReference>
<accession>A0A8K0CM70</accession>
<evidence type="ECO:0000256" key="1">
    <source>
        <dbReference type="ARBA" id="ARBA00022737"/>
    </source>
</evidence>
<dbReference type="AlphaFoldDB" id="A0A8K0CM70"/>
<sequence length="93" mass="10054">ELAHKLSRSFDMKDGQGLMEGEGGMRRHQSMQRLSRGEGGVPGSAPDRESPNVVTDEAGNLRITVRKTKPILGIAIEGGANTKHPLPRIININ</sequence>
<dbReference type="OrthoDB" id="10029564at2759"/>
<evidence type="ECO:0000256" key="2">
    <source>
        <dbReference type="SAM" id="MobiDB-lite"/>
    </source>
</evidence>
<proteinExistence type="predicted"/>
<dbReference type="EMBL" id="VTPC01085613">
    <property type="protein sequence ID" value="KAF2886998.1"/>
    <property type="molecule type" value="Genomic_DNA"/>
</dbReference>
<feature type="non-terminal residue" evidence="3">
    <location>
        <position position="93"/>
    </location>
</feature>
<name>A0A8K0CM70_IGNLU</name>
<feature type="compositionally biased region" description="Basic and acidic residues" evidence="2">
    <location>
        <begin position="1"/>
        <end position="14"/>
    </location>
</feature>